<evidence type="ECO:0000256" key="1">
    <source>
        <dbReference type="ARBA" id="ARBA00022448"/>
    </source>
</evidence>
<organism evidence="8 9">
    <name type="scientific">Bariatricus massiliensis</name>
    <dbReference type="NCBI Taxonomy" id="1745713"/>
    <lineage>
        <taxon>Bacteria</taxon>
        <taxon>Bacillati</taxon>
        <taxon>Bacillota</taxon>
        <taxon>Clostridia</taxon>
        <taxon>Lachnospirales</taxon>
        <taxon>Lachnospiraceae</taxon>
        <taxon>Bariatricus</taxon>
    </lineage>
</organism>
<dbReference type="RefSeq" id="WP_066731875.1">
    <property type="nucleotide sequence ID" value="NZ_JAJCIQ010000001.1"/>
</dbReference>
<comment type="subunit">
    <text evidence="6">The complex is composed of six subunits: RnfA, RnfB, RnfC, RnfD, RnfE and RnfG.</text>
</comment>
<keyword evidence="6" id="KW-1278">Translocase</keyword>
<keyword evidence="5 6" id="KW-0249">Electron transport</keyword>
<dbReference type="NCBIfam" id="TIGR01947">
    <property type="entry name" value="rnfG"/>
    <property type="match status" value="1"/>
</dbReference>
<dbReference type="Gene3D" id="3.90.1010.20">
    <property type="match status" value="1"/>
</dbReference>
<dbReference type="InterPro" id="IPR010209">
    <property type="entry name" value="Ion_transpt_RnfG/RsxG"/>
</dbReference>
<gene>
    <name evidence="6" type="primary">rnfG</name>
    <name evidence="8" type="ORF">LIZ65_01200</name>
</gene>
<evidence type="ECO:0000259" key="7">
    <source>
        <dbReference type="SMART" id="SM00900"/>
    </source>
</evidence>
<dbReference type="SMART" id="SM00900">
    <property type="entry name" value="FMN_bind"/>
    <property type="match status" value="1"/>
</dbReference>
<dbReference type="EMBL" id="JAJCIS010000001">
    <property type="protein sequence ID" value="MCB7385889.1"/>
    <property type="molecule type" value="Genomic_DNA"/>
</dbReference>
<keyword evidence="6" id="KW-0812">Transmembrane</keyword>
<name>A0ABS8DBU9_9FIRM</name>
<feature type="domain" description="FMN-binding" evidence="7">
    <location>
        <begin position="102"/>
        <end position="190"/>
    </location>
</feature>
<comment type="caution">
    <text evidence="8">The sequence shown here is derived from an EMBL/GenBank/DDBJ whole genome shotgun (WGS) entry which is preliminary data.</text>
</comment>
<keyword evidence="6" id="KW-1003">Cell membrane</keyword>
<dbReference type="Proteomes" id="UP001299546">
    <property type="component" value="Unassembled WGS sequence"/>
</dbReference>
<comment type="subcellular location">
    <subcellularLocation>
        <location evidence="6">Cell membrane</location>
        <topology evidence="6">Single-pass membrane protein</topology>
    </subcellularLocation>
</comment>
<reference evidence="8 9" key="1">
    <citation type="submission" date="2021-10" db="EMBL/GenBank/DDBJ databases">
        <title>Collection of gut derived symbiotic bacterial strains cultured from healthy donors.</title>
        <authorList>
            <person name="Lin H."/>
            <person name="Littmann E."/>
            <person name="Kohout C."/>
            <person name="Pamer E.G."/>
        </authorList>
    </citation>
    <scope>NUCLEOTIDE SEQUENCE [LARGE SCALE GENOMIC DNA]</scope>
    <source>
        <strain evidence="8 9">DFI.1.165</strain>
    </source>
</reference>
<dbReference type="PIRSF" id="PIRSF006091">
    <property type="entry name" value="E_trnsport_RnfG"/>
    <property type="match status" value="1"/>
</dbReference>
<keyword evidence="4 6" id="KW-0288">FMN</keyword>
<evidence type="ECO:0000313" key="8">
    <source>
        <dbReference type="EMBL" id="MCB7385889.1"/>
    </source>
</evidence>
<dbReference type="PANTHER" id="PTHR36118">
    <property type="entry name" value="ION-TRANSLOCATING OXIDOREDUCTASE COMPLEX SUBUNIT G"/>
    <property type="match status" value="1"/>
</dbReference>
<keyword evidence="6" id="KW-0472">Membrane</keyword>
<keyword evidence="3 6" id="KW-0285">Flavoprotein</keyword>
<evidence type="ECO:0000256" key="6">
    <source>
        <dbReference type="HAMAP-Rule" id="MF_00479"/>
    </source>
</evidence>
<protein>
    <recommendedName>
        <fullName evidence="6">Ion-translocating oxidoreductase complex subunit G</fullName>
        <ecNumber evidence="6">7.-.-.-</ecNumber>
    </recommendedName>
    <alternativeName>
        <fullName evidence="6">Rnf electron transport complex subunit G</fullName>
    </alternativeName>
</protein>
<keyword evidence="6" id="KW-1133">Transmembrane helix</keyword>
<dbReference type="Pfam" id="PF04205">
    <property type="entry name" value="FMN_bind"/>
    <property type="match status" value="1"/>
</dbReference>
<accession>A0ABS8DBU9</accession>
<keyword evidence="2 6" id="KW-0597">Phosphoprotein</keyword>
<comment type="function">
    <text evidence="6">Part of a membrane-bound complex that couples electron transfer with translocation of ions across the membrane.</text>
</comment>
<proteinExistence type="inferred from homology"/>
<comment type="similarity">
    <text evidence="6">Belongs to the RnfG family.</text>
</comment>
<dbReference type="PANTHER" id="PTHR36118:SF1">
    <property type="entry name" value="ION-TRANSLOCATING OXIDOREDUCTASE COMPLEX SUBUNIT G"/>
    <property type="match status" value="1"/>
</dbReference>
<evidence type="ECO:0000256" key="5">
    <source>
        <dbReference type="ARBA" id="ARBA00022982"/>
    </source>
</evidence>
<dbReference type="InterPro" id="IPR007329">
    <property type="entry name" value="FMN-bd"/>
</dbReference>
<keyword evidence="9" id="KW-1185">Reference proteome</keyword>
<feature type="modified residue" description="FMN phosphoryl threonine" evidence="6">
    <location>
        <position position="173"/>
    </location>
</feature>
<evidence type="ECO:0000256" key="4">
    <source>
        <dbReference type="ARBA" id="ARBA00022643"/>
    </source>
</evidence>
<dbReference type="EC" id="7.-.-.-" evidence="6"/>
<evidence type="ECO:0000256" key="3">
    <source>
        <dbReference type="ARBA" id="ARBA00022630"/>
    </source>
</evidence>
<evidence type="ECO:0000313" key="9">
    <source>
        <dbReference type="Proteomes" id="UP001299546"/>
    </source>
</evidence>
<dbReference type="HAMAP" id="MF_00479">
    <property type="entry name" value="RsxG_RnfG"/>
    <property type="match status" value="1"/>
</dbReference>
<keyword evidence="1 6" id="KW-0813">Transport</keyword>
<sequence>MKKIIKNTLILTVITLIAGLALGVVYEITKAPIAQVQAEEKQEACQQVFPEADEFELQDIDGAAAKQAVKDMGTNATIDEVYFAKMGGSEVGYVITATDKDGYGGNIKITVGIMKDGTVNGISILEISETAGLGMRATEPEFYGQFRDKKTDKFAVNKDGQEGEQIDALSGATITSRAVTGAVNTALGYYQNALGGSGNE</sequence>
<evidence type="ECO:0000256" key="2">
    <source>
        <dbReference type="ARBA" id="ARBA00022553"/>
    </source>
</evidence>
<comment type="cofactor">
    <cofactor evidence="6">
        <name>FMN</name>
        <dbReference type="ChEBI" id="CHEBI:58210"/>
    </cofactor>
</comment>